<reference evidence="4 5" key="1">
    <citation type="journal article" date="2023" name="Antonie Van Leeuwenhoek">
        <title>Mesoterricola silvestris gen. nov., sp. nov., Mesoterricola sediminis sp. nov., Geothrix oryzae sp. nov., Geothrix edaphica sp. nov., Geothrix rubra sp. nov., and Geothrix limicola sp. nov., six novel members of Acidobacteriota isolated from soils.</title>
        <authorList>
            <person name="Itoh H."/>
            <person name="Sugisawa Y."/>
            <person name="Mise K."/>
            <person name="Xu Z."/>
            <person name="Kuniyasu M."/>
            <person name="Ushijima N."/>
            <person name="Kawano K."/>
            <person name="Kobayashi E."/>
            <person name="Shiratori Y."/>
            <person name="Masuda Y."/>
            <person name="Senoo K."/>
        </authorList>
    </citation>
    <scope>NUCLEOTIDE SEQUENCE [LARGE SCALE GENOMIC DNA]</scope>
    <source>
        <strain evidence="4 5">Red803</strain>
    </source>
</reference>
<dbReference type="Proteomes" id="UP001165089">
    <property type="component" value="Unassembled WGS sequence"/>
</dbReference>
<keyword evidence="5" id="KW-1185">Reference proteome</keyword>
<sequence length="119" mass="13080">MARVLVVDDSKLMRHILRQFLEGGGHEVTEWAEVSATEVAGRLAADAPDLLITDYQMPGCNGLTLARLARRARPDLPIIVVTALRDPAVLEALQKQEVNRVLHKPLSEQDLLAAVQPLL</sequence>
<dbReference type="InterPro" id="IPR001789">
    <property type="entry name" value="Sig_transdc_resp-reg_receiver"/>
</dbReference>
<protein>
    <recommendedName>
        <fullName evidence="3">Response regulatory domain-containing protein</fullName>
    </recommendedName>
</protein>
<proteinExistence type="predicted"/>
<evidence type="ECO:0000256" key="1">
    <source>
        <dbReference type="ARBA" id="ARBA00022553"/>
    </source>
</evidence>
<dbReference type="InterPro" id="IPR050595">
    <property type="entry name" value="Bact_response_regulator"/>
</dbReference>
<name>A0ABQ5Q3Y7_9BACT</name>
<dbReference type="SMART" id="SM00448">
    <property type="entry name" value="REC"/>
    <property type="match status" value="1"/>
</dbReference>
<dbReference type="InterPro" id="IPR011006">
    <property type="entry name" value="CheY-like_superfamily"/>
</dbReference>
<evidence type="ECO:0000313" key="4">
    <source>
        <dbReference type="EMBL" id="GLH69135.1"/>
    </source>
</evidence>
<dbReference type="CDD" id="cd00156">
    <property type="entry name" value="REC"/>
    <property type="match status" value="1"/>
</dbReference>
<feature type="domain" description="Response regulatory" evidence="3">
    <location>
        <begin position="3"/>
        <end position="119"/>
    </location>
</feature>
<keyword evidence="1 2" id="KW-0597">Phosphoprotein</keyword>
<comment type="caution">
    <text evidence="4">The sequence shown here is derived from an EMBL/GenBank/DDBJ whole genome shotgun (WGS) entry which is preliminary data.</text>
</comment>
<evidence type="ECO:0000256" key="2">
    <source>
        <dbReference type="PROSITE-ProRule" id="PRU00169"/>
    </source>
</evidence>
<dbReference type="PANTHER" id="PTHR44591:SF3">
    <property type="entry name" value="RESPONSE REGULATORY DOMAIN-CONTAINING PROTEIN"/>
    <property type="match status" value="1"/>
</dbReference>
<dbReference type="PANTHER" id="PTHR44591">
    <property type="entry name" value="STRESS RESPONSE REGULATOR PROTEIN 1"/>
    <property type="match status" value="1"/>
</dbReference>
<evidence type="ECO:0000313" key="5">
    <source>
        <dbReference type="Proteomes" id="UP001165089"/>
    </source>
</evidence>
<dbReference type="SUPFAM" id="SSF52172">
    <property type="entry name" value="CheY-like"/>
    <property type="match status" value="1"/>
</dbReference>
<feature type="modified residue" description="4-aspartylphosphate" evidence="2">
    <location>
        <position position="54"/>
    </location>
</feature>
<evidence type="ECO:0000259" key="3">
    <source>
        <dbReference type="PROSITE" id="PS50110"/>
    </source>
</evidence>
<accession>A0ABQ5Q3Y7</accession>
<dbReference type="PROSITE" id="PS50110">
    <property type="entry name" value="RESPONSE_REGULATORY"/>
    <property type="match status" value="1"/>
</dbReference>
<organism evidence="4 5">
    <name type="scientific">Geothrix rubra</name>
    <dbReference type="NCBI Taxonomy" id="2927977"/>
    <lineage>
        <taxon>Bacteria</taxon>
        <taxon>Pseudomonadati</taxon>
        <taxon>Acidobacteriota</taxon>
        <taxon>Holophagae</taxon>
        <taxon>Holophagales</taxon>
        <taxon>Holophagaceae</taxon>
        <taxon>Geothrix</taxon>
    </lineage>
</organism>
<dbReference type="Gene3D" id="3.40.50.2300">
    <property type="match status" value="1"/>
</dbReference>
<gene>
    <name evidence="4" type="ORF">GETHPA_06680</name>
</gene>
<dbReference type="EMBL" id="BSDD01000001">
    <property type="protein sequence ID" value="GLH69135.1"/>
    <property type="molecule type" value="Genomic_DNA"/>
</dbReference>
<dbReference type="RefSeq" id="WP_285722929.1">
    <property type="nucleotide sequence ID" value="NZ_BSDD01000001.1"/>
</dbReference>
<dbReference type="Pfam" id="PF00072">
    <property type="entry name" value="Response_reg"/>
    <property type="match status" value="1"/>
</dbReference>